<keyword evidence="7 19" id="KW-1003">Cell membrane</keyword>
<sequence length="259" mass="26095">MRLALAMFTVFPVPGAESYVVDRTTARRAVLWLPLVGAALGAVAALPAWGIATAVDNALGSLLGAAVAVTVLALATRGLHLDGLADTADGLGSHAEPERALTIMRQPDIGAFGVAAIAFTLLLQTTALAALLHASPLLGGVALVCAAFTGRLAVVLAAGRDVKPARPDGFGALVAGSLGPRLQTGYLLAAVVIWVLPALDGRNELALGLTGAVVAGLLVTDLFRRHAVRRIGGITGDVFGALIELGTTAALLTIALVVG</sequence>
<evidence type="ECO:0000256" key="5">
    <source>
        <dbReference type="ARBA" id="ARBA00013200"/>
    </source>
</evidence>
<comment type="subcellular location">
    <subcellularLocation>
        <location evidence="2 19">Cell membrane</location>
        <topology evidence="2 19">Multi-pass membrane protein</topology>
    </subcellularLocation>
</comment>
<dbReference type="HAMAP" id="MF_00719">
    <property type="entry name" value="CobS"/>
    <property type="match status" value="1"/>
</dbReference>
<comment type="cofactor">
    <cofactor evidence="1 19">
        <name>Mg(2+)</name>
        <dbReference type="ChEBI" id="CHEBI:18420"/>
    </cofactor>
</comment>
<evidence type="ECO:0000256" key="16">
    <source>
        <dbReference type="ARBA" id="ARBA00032853"/>
    </source>
</evidence>
<dbReference type="RefSeq" id="WP_205115912.1">
    <property type="nucleotide sequence ID" value="NZ_JAFBCM010000001.1"/>
</dbReference>
<feature type="transmembrane region" description="Helical" evidence="19">
    <location>
        <begin position="235"/>
        <end position="258"/>
    </location>
</feature>
<evidence type="ECO:0000256" key="14">
    <source>
        <dbReference type="ARBA" id="ARBA00025228"/>
    </source>
</evidence>
<evidence type="ECO:0000256" key="13">
    <source>
        <dbReference type="ARBA" id="ARBA00023136"/>
    </source>
</evidence>
<dbReference type="Proteomes" id="UP001595699">
    <property type="component" value="Unassembled WGS sequence"/>
</dbReference>
<feature type="transmembrane region" description="Helical" evidence="19">
    <location>
        <begin position="109"/>
        <end position="131"/>
    </location>
</feature>
<evidence type="ECO:0000256" key="6">
    <source>
        <dbReference type="ARBA" id="ARBA00015850"/>
    </source>
</evidence>
<keyword evidence="21" id="KW-1185">Reference proteome</keyword>
<proteinExistence type="inferred from homology"/>
<feature type="transmembrane region" description="Helical" evidence="19">
    <location>
        <begin position="205"/>
        <end position="223"/>
    </location>
</feature>
<evidence type="ECO:0000256" key="1">
    <source>
        <dbReference type="ARBA" id="ARBA00001946"/>
    </source>
</evidence>
<evidence type="ECO:0000256" key="19">
    <source>
        <dbReference type="HAMAP-Rule" id="MF_00719"/>
    </source>
</evidence>
<keyword evidence="11 19" id="KW-0460">Magnesium</keyword>
<evidence type="ECO:0000256" key="8">
    <source>
        <dbReference type="ARBA" id="ARBA00022573"/>
    </source>
</evidence>
<evidence type="ECO:0000256" key="4">
    <source>
        <dbReference type="ARBA" id="ARBA00010561"/>
    </source>
</evidence>
<name>A0ABV7YSB9_9ACTN</name>
<comment type="similarity">
    <text evidence="4 19">Belongs to the CobS family.</text>
</comment>
<evidence type="ECO:0000256" key="17">
    <source>
        <dbReference type="ARBA" id="ARBA00048623"/>
    </source>
</evidence>
<dbReference type="PANTHER" id="PTHR34148:SF1">
    <property type="entry name" value="ADENOSYLCOBINAMIDE-GDP RIBAZOLETRANSFERASE"/>
    <property type="match status" value="1"/>
</dbReference>
<dbReference type="EC" id="2.7.8.26" evidence="5 19"/>
<dbReference type="InterPro" id="IPR003805">
    <property type="entry name" value="CobS"/>
</dbReference>
<comment type="function">
    <text evidence="14 19">Joins adenosylcobinamide-GDP and alpha-ribazole to generate adenosylcobalamin (Ado-cobalamin). Also synthesizes adenosylcobalamin 5'-phosphate from adenosylcobinamide-GDP and alpha-ribazole 5'-phosphate.</text>
</comment>
<keyword evidence="10 19" id="KW-0812">Transmembrane</keyword>
<comment type="catalytic activity">
    <reaction evidence="18 19">
        <text>alpha-ribazole 5'-phosphate + adenosylcob(III)inamide-GDP = adenosylcob(III)alamin 5'-phosphate + GMP + H(+)</text>
        <dbReference type="Rhea" id="RHEA:23560"/>
        <dbReference type="ChEBI" id="CHEBI:15378"/>
        <dbReference type="ChEBI" id="CHEBI:57918"/>
        <dbReference type="ChEBI" id="CHEBI:58115"/>
        <dbReference type="ChEBI" id="CHEBI:60487"/>
        <dbReference type="ChEBI" id="CHEBI:60493"/>
        <dbReference type="EC" id="2.7.8.26"/>
    </reaction>
</comment>
<keyword evidence="8 19" id="KW-0169">Cobalamin biosynthesis</keyword>
<evidence type="ECO:0000256" key="9">
    <source>
        <dbReference type="ARBA" id="ARBA00022679"/>
    </source>
</evidence>
<dbReference type="NCBIfam" id="TIGR00317">
    <property type="entry name" value="cobS"/>
    <property type="match status" value="1"/>
</dbReference>
<protein>
    <recommendedName>
        <fullName evidence="6 19">Adenosylcobinamide-GDP ribazoletransferase</fullName>
        <ecNumber evidence="5 19">2.7.8.26</ecNumber>
    </recommendedName>
    <alternativeName>
        <fullName evidence="16 19">Cobalamin synthase</fullName>
    </alternativeName>
    <alternativeName>
        <fullName evidence="15 19">Cobalamin-5'-phosphate synthase</fullName>
    </alternativeName>
</protein>
<evidence type="ECO:0000256" key="10">
    <source>
        <dbReference type="ARBA" id="ARBA00022692"/>
    </source>
</evidence>
<evidence type="ECO:0000256" key="2">
    <source>
        <dbReference type="ARBA" id="ARBA00004651"/>
    </source>
</evidence>
<evidence type="ECO:0000256" key="12">
    <source>
        <dbReference type="ARBA" id="ARBA00022989"/>
    </source>
</evidence>
<comment type="pathway">
    <text evidence="3 19">Cofactor biosynthesis; adenosylcobalamin biosynthesis; adenosylcobalamin from cob(II)yrinate a,c-diamide: step 7/7.</text>
</comment>
<evidence type="ECO:0000256" key="11">
    <source>
        <dbReference type="ARBA" id="ARBA00022842"/>
    </source>
</evidence>
<evidence type="ECO:0000313" key="21">
    <source>
        <dbReference type="Proteomes" id="UP001595699"/>
    </source>
</evidence>
<dbReference type="Pfam" id="PF02654">
    <property type="entry name" value="CobS"/>
    <property type="match status" value="1"/>
</dbReference>
<evidence type="ECO:0000313" key="20">
    <source>
        <dbReference type="EMBL" id="MFC3766929.1"/>
    </source>
</evidence>
<keyword evidence="9 19" id="KW-0808">Transferase</keyword>
<comment type="catalytic activity">
    <reaction evidence="17 19">
        <text>alpha-ribazole + adenosylcob(III)inamide-GDP = adenosylcob(III)alamin + GMP + H(+)</text>
        <dbReference type="Rhea" id="RHEA:16049"/>
        <dbReference type="ChEBI" id="CHEBI:10329"/>
        <dbReference type="ChEBI" id="CHEBI:15378"/>
        <dbReference type="ChEBI" id="CHEBI:18408"/>
        <dbReference type="ChEBI" id="CHEBI:58115"/>
        <dbReference type="ChEBI" id="CHEBI:60487"/>
        <dbReference type="EC" id="2.7.8.26"/>
    </reaction>
</comment>
<dbReference type="PANTHER" id="PTHR34148">
    <property type="entry name" value="ADENOSYLCOBINAMIDE-GDP RIBAZOLETRANSFERASE"/>
    <property type="match status" value="1"/>
</dbReference>
<feature type="transmembrane region" description="Helical" evidence="19">
    <location>
        <begin position="137"/>
        <end position="158"/>
    </location>
</feature>
<dbReference type="GO" id="GO:0051073">
    <property type="term" value="F:adenosylcobinamide-GDP ribazoletransferase activity"/>
    <property type="evidence" value="ECO:0007669"/>
    <property type="project" value="UniProtKB-EC"/>
</dbReference>
<keyword evidence="13 19" id="KW-0472">Membrane</keyword>
<evidence type="ECO:0000256" key="3">
    <source>
        <dbReference type="ARBA" id="ARBA00004663"/>
    </source>
</evidence>
<dbReference type="EMBL" id="JBHRZH010000062">
    <property type="protein sequence ID" value="MFC3766929.1"/>
    <property type="molecule type" value="Genomic_DNA"/>
</dbReference>
<evidence type="ECO:0000256" key="15">
    <source>
        <dbReference type="ARBA" id="ARBA00032605"/>
    </source>
</evidence>
<keyword evidence="12 19" id="KW-1133">Transmembrane helix</keyword>
<evidence type="ECO:0000256" key="7">
    <source>
        <dbReference type="ARBA" id="ARBA00022475"/>
    </source>
</evidence>
<gene>
    <name evidence="19 20" type="primary">cobS</name>
    <name evidence="20" type="ORF">ACFOUW_39300</name>
</gene>
<reference evidence="21" key="1">
    <citation type="journal article" date="2019" name="Int. J. Syst. Evol. Microbiol.">
        <title>The Global Catalogue of Microorganisms (GCM) 10K type strain sequencing project: providing services to taxonomists for standard genome sequencing and annotation.</title>
        <authorList>
            <consortium name="The Broad Institute Genomics Platform"/>
            <consortium name="The Broad Institute Genome Sequencing Center for Infectious Disease"/>
            <person name="Wu L."/>
            <person name="Ma J."/>
        </authorList>
    </citation>
    <scope>NUCLEOTIDE SEQUENCE [LARGE SCALE GENOMIC DNA]</scope>
    <source>
        <strain evidence="21">CGMCC 4.7241</strain>
    </source>
</reference>
<comment type="caution">
    <text evidence="20">The sequence shown here is derived from an EMBL/GenBank/DDBJ whole genome shotgun (WGS) entry which is preliminary data.</text>
</comment>
<feature type="transmembrane region" description="Helical" evidence="19">
    <location>
        <begin position="31"/>
        <end position="52"/>
    </location>
</feature>
<feature type="transmembrane region" description="Helical" evidence="19">
    <location>
        <begin position="170"/>
        <end position="199"/>
    </location>
</feature>
<organism evidence="20 21">
    <name type="scientific">Tenggerimyces flavus</name>
    <dbReference type="NCBI Taxonomy" id="1708749"/>
    <lineage>
        <taxon>Bacteria</taxon>
        <taxon>Bacillati</taxon>
        <taxon>Actinomycetota</taxon>
        <taxon>Actinomycetes</taxon>
        <taxon>Propionibacteriales</taxon>
        <taxon>Nocardioidaceae</taxon>
        <taxon>Tenggerimyces</taxon>
    </lineage>
</organism>
<evidence type="ECO:0000256" key="18">
    <source>
        <dbReference type="ARBA" id="ARBA00049504"/>
    </source>
</evidence>
<accession>A0ABV7YSB9</accession>